<dbReference type="Proteomes" id="UP001338309">
    <property type="component" value="Unassembled WGS sequence"/>
</dbReference>
<name>A0ABQ6PRK0_9BACT</name>
<accession>A0ABQ6PRK0</accession>
<reference evidence="1 2" key="1">
    <citation type="submission" date="2023-08" db="EMBL/GenBank/DDBJ databases">
        <title>Draft genome sequence of Algoriphagus confluentis.</title>
        <authorList>
            <person name="Takatani N."/>
            <person name="Hosokawa M."/>
            <person name="Sawabe T."/>
        </authorList>
    </citation>
    <scope>NUCLEOTIDE SEQUENCE [LARGE SCALE GENOMIC DNA]</scope>
    <source>
        <strain evidence="1 2">NBRC 111222</strain>
    </source>
</reference>
<proteinExistence type="predicted"/>
<evidence type="ECO:0008006" key="3">
    <source>
        <dbReference type="Google" id="ProtNLM"/>
    </source>
</evidence>
<gene>
    <name evidence="1" type="ORF">Aconfl_32770</name>
</gene>
<sequence length="630" mass="70122">MVIEFQLGFLPVYSDKNINSITYNHLNLPRTITFSGTNKKIDYWYTAEGVKVRQVNTDGATVKTIDYIGEFVFENSSISYILHEEGRAAFESGAFQYEFFIKDHLGNVRQVVRAPVSAFRIATMEPEKAEEEEELFQNIKETRQGAGEHNKTPGGYATAWLNADRGRILGPSRSQEVQEGDSIELNVFGKYVDPKKIRLSPATFARTGLDQKIIRTLGEYGQNLAASPNEFAIANVIALVISELETKPAPEAYMGYALYDSDSVLYEQGKVVLSKKARNKHEELIQKLAIKKDGYIETFLVNETSENVWFDQFRIMSTGPLIVQETHYDPWGVELSGLGYQYGGIKVNPYLYNSKEANGHLGVNWYDYGARMYDPAIGRWFVVDPLANHELQIDKSPYAYGWNNPIRYIDPDGRCPNGCSDGEKTKDIYAEGAVVQNRFGASQYKDGKWHIISRTPMTENSSEGIRITGFFGGGSNGFGNQTQSGIQQAGIGTDVTLAMMSTFAYGAGVYEDARAGQIAKHTKEYLKEYKSIRDFSKSYKTGRQAVLASNIIRNVNMLDAIELGSKRMIGVGLVLGIADMANNDFSNESVGWFAADTIMTGVGLTGWGAPVAGVYFLGRFAYGIYDMSKK</sequence>
<dbReference type="RefSeq" id="WP_338225345.1">
    <property type="nucleotide sequence ID" value="NZ_BTPD01000011.1"/>
</dbReference>
<dbReference type="PANTHER" id="PTHR32305">
    <property type="match status" value="1"/>
</dbReference>
<evidence type="ECO:0000313" key="2">
    <source>
        <dbReference type="Proteomes" id="UP001338309"/>
    </source>
</evidence>
<dbReference type="Gene3D" id="2.180.10.10">
    <property type="entry name" value="RHS repeat-associated core"/>
    <property type="match status" value="2"/>
</dbReference>
<dbReference type="PANTHER" id="PTHR32305:SF15">
    <property type="entry name" value="PROTEIN RHSA-RELATED"/>
    <property type="match status" value="1"/>
</dbReference>
<dbReference type="InterPro" id="IPR022385">
    <property type="entry name" value="Rhs_assc_core"/>
</dbReference>
<keyword evidence="2" id="KW-1185">Reference proteome</keyword>
<dbReference type="EMBL" id="BTPD01000011">
    <property type="protein sequence ID" value="GMQ30634.1"/>
    <property type="molecule type" value="Genomic_DNA"/>
</dbReference>
<comment type="caution">
    <text evidence="1">The sequence shown here is derived from an EMBL/GenBank/DDBJ whole genome shotgun (WGS) entry which is preliminary data.</text>
</comment>
<evidence type="ECO:0000313" key="1">
    <source>
        <dbReference type="EMBL" id="GMQ30634.1"/>
    </source>
</evidence>
<organism evidence="1 2">
    <name type="scientific">Algoriphagus confluentis</name>
    <dbReference type="NCBI Taxonomy" id="1697556"/>
    <lineage>
        <taxon>Bacteria</taxon>
        <taxon>Pseudomonadati</taxon>
        <taxon>Bacteroidota</taxon>
        <taxon>Cytophagia</taxon>
        <taxon>Cytophagales</taxon>
        <taxon>Cyclobacteriaceae</taxon>
        <taxon>Algoriphagus</taxon>
    </lineage>
</organism>
<dbReference type="NCBIfam" id="TIGR03696">
    <property type="entry name" value="Rhs_assc_core"/>
    <property type="match status" value="1"/>
</dbReference>
<dbReference type="InterPro" id="IPR050708">
    <property type="entry name" value="T6SS_VgrG/RHS"/>
</dbReference>
<protein>
    <recommendedName>
        <fullName evidence="3">RHS repeat-associated core domain-containing protein</fullName>
    </recommendedName>
</protein>